<dbReference type="VEuPathDB" id="FungiDB:CXQ85_002754"/>
<reference evidence="1 2" key="1">
    <citation type="submission" date="2017-12" db="EMBL/GenBank/DDBJ databases">
        <title>Genome Sequence of a Multidrug-Resistant Candida haemulonii Isolate from a Patient with Chronic Leg Ulcers in Israel.</title>
        <authorList>
            <person name="Chow N.A."/>
            <person name="Gade L."/>
            <person name="Batra D."/>
            <person name="Rowe L.A."/>
            <person name="Ben-Ami R."/>
            <person name="Loparev V.N."/>
            <person name="Litvintseva A.P."/>
        </authorList>
    </citation>
    <scope>NUCLEOTIDE SEQUENCE [LARGE SCALE GENOMIC DNA]</scope>
    <source>
        <strain evidence="1 2">B11899</strain>
    </source>
</reference>
<dbReference type="OrthoDB" id="4080914at2759"/>
<dbReference type="EMBL" id="PKFO01000010">
    <property type="protein sequence ID" value="PVH23028.1"/>
    <property type="molecule type" value="Genomic_DNA"/>
</dbReference>
<gene>
    <name evidence="1" type="ORF">CXQ85_002754</name>
</gene>
<protein>
    <submittedName>
        <fullName evidence="1">Uncharacterized protein</fullName>
    </submittedName>
</protein>
<evidence type="ECO:0000313" key="2">
    <source>
        <dbReference type="Proteomes" id="UP000244309"/>
    </source>
</evidence>
<accession>A0A2V1AYS5</accession>
<dbReference type="AlphaFoldDB" id="A0A2V1AYS5"/>
<sequence>MEQDPRNLSTLVTLLTEQVSETDEKIASLTSSAKKLVSPEVYEELSKDKPPQINAKLDEKALIEELEKSRLELITSLQQQDFIGVKLQEMIVDSHSLVATVVDHCNSRERMTESEEANFEERCDAYKTSLEEYTMKDLDDNLQHSATALKYIQSESLRELRSLSTNQAKLSSKEYKTQLDKMIDTLNTTFESLVKP</sequence>
<dbReference type="GeneID" id="37008085"/>
<name>A0A2V1AYS5_9ASCO</name>
<proteinExistence type="predicted"/>
<dbReference type="RefSeq" id="XP_025343968.1">
    <property type="nucleotide sequence ID" value="XM_025486418.1"/>
</dbReference>
<evidence type="ECO:0000313" key="1">
    <source>
        <dbReference type="EMBL" id="PVH23028.1"/>
    </source>
</evidence>
<comment type="caution">
    <text evidence="1">The sequence shown here is derived from an EMBL/GenBank/DDBJ whole genome shotgun (WGS) entry which is preliminary data.</text>
</comment>
<organism evidence="1 2">
    <name type="scientific">Candidozyma haemuli</name>
    <dbReference type="NCBI Taxonomy" id="45357"/>
    <lineage>
        <taxon>Eukaryota</taxon>
        <taxon>Fungi</taxon>
        <taxon>Dikarya</taxon>
        <taxon>Ascomycota</taxon>
        <taxon>Saccharomycotina</taxon>
        <taxon>Pichiomycetes</taxon>
        <taxon>Metschnikowiaceae</taxon>
        <taxon>Candidozyma</taxon>
    </lineage>
</organism>
<keyword evidence="2" id="KW-1185">Reference proteome</keyword>
<dbReference type="Proteomes" id="UP000244309">
    <property type="component" value="Unassembled WGS sequence"/>
</dbReference>